<dbReference type="EMBL" id="MU251422">
    <property type="protein sequence ID" value="KAG9235802.1"/>
    <property type="molecule type" value="Genomic_DNA"/>
</dbReference>
<dbReference type="Proteomes" id="UP000824998">
    <property type="component" value="Unassembled WGS sequence"/>
</dbReference>
<keyword evidence="2" id="KW-1185">Reference proteome</keyword>
<organism evidence="1 2">
    <name type="scientific">Amylocarpus encephaloides</name>
    <dbReference type="NCBI Taxonomy" id="45428"/>
    <lineage>
        <taxon>Eukaryota</taxon>
        <taxon>Fungi</taxon>
        <taxon>Dikarya</taxon>
        <taxon>Ascomycota</taxon>
        <taxon>Pezizomycotina</taxon>
        <taxon>Leotiomycetes</taxon>
        <taxon>Helotiales</taxon>
        <taxon>Helotiales incertae sedis</taxon>
        <taxon>Amylocarpus</taxon>
    </lineage>
</organism>
<protein>
    <submittedName>
        <fullName evidence="1">Uncharacterized protein</fullName>
    </submittedName>
</protein>
<evidence type="ECO:0000313" key="1">
    <source>
        <dbReference type="EMBL" id="KAG9235802.1"/>
    </source>
</evidence>
<comment type="caution">
    <text evidence="1">The sequence shown here is derived from an EMBL/GenBank/DDBJ whole genome shotgun (WGS) entry which is preliminary data.</text>
</comment>
<gene>
    <name evidence="1" type="ORF">BJ875DRAFT_494729</name>
</gene>
<accession>A0A9P7YM90</accession>
<sequence length="164" mass="17935">MQTIALSDLNGFLHTLTEPTYPSLPRGPWLHPGTYTIDDTTTFESVSGKFTWRPLSPSSLRLTLSFSPNSDSIPRLFGIDTASEPGEITERFRLAEGVDIEFGIEESEKAVEEDGDGAVFLMARGGMRIEVFKGPRRGGRGASWIIFMKGVECLVEGDSVGYVG</sequence>
<evidence type="ECO:0000313" key="2">
    <source>
        <dbReference type="Proteomes" id="UP000824998"/>
    </source>
</evidence>
<dbReference type="AlphaFoldDB" id="A0A9P7YM90"/>
<proteinExistence type="predicted"/>
<reference evidence="1" key="1">
    <citation type="journal article" date="2021" name="IMA Fungus">
        <title>Genomic characterization of three marine fungi, including Emericellopsis atlantica sp. nov. with signatures of a generalist lifestyle and marine biomass degradation.</title>
        <authorList>
            <person name="Hagestad O.C."/>
            <person name="Hou L."/>
            <person name="Andersen J.H."/>
            <person name="Hansen E.H."/>
            <person name="Altermark B."/>
            <person name="Li C."/>
            <person name="Kuhnert E."/>
            <person name="Cox R.J."/>
            <person name="Crous P.W."/>
            <person name="Spatafora J.W."/>
            <person name="Lail K."/>
            <person name="Amirebrahimi M."/>
            <person name="Lipzen A."/>
            <person name="Pangilinan J."/>
            <person name="Andreopoulos W."/>
            <person name="Hayes R.D."/>
            <person name="Ng V."/>
            <person name="Grigoriev I.V."/>
            <person name="Jackson S.A."/>
            <person name="Sutton T.D.S."/>
            <person name="Dobson A.D.W."/>
            <person name="Rama T."/>
        </authorList>
    </citation>
    <scope>NUCLEOTIDE SEQUENCE</scope>
    <source>
        <strain evidence="1">TRa018bII</strain>
    </source>
</reference>
<name>A0A9P7YM90_9HELO</name>